<evidence type="ECO:0000313" key="2">
    <source>
        <dbReference type="Proteomes" id="UP000054549"/>
    </source>
</evidence>
<dbReference type="Proteomes" id="UP000054549">
    <property type="component" value="Unassembled WGS sequence"/>
</dbReference>
<keyword evidence="2" id="KW-1185">Reference proteome</keyword>
<proteinExistence type="predicted"/>
<reference evidence="1 2" key="1">
    <citation type="submission" date="2014-04" db="EMBL/GenBank/DDBJ databases">
        <title>Evolutionary Origins and Diversification of the Mycorrhizal Mutualists.</title>
        <authorList>
            <consortium name="DOE Joint Genome Institute"/>
            <consortium name="Mycorrhizal Genomics Consortium"/>
            <person name="Kohler A."/>
            <person name="Kuo A."/>
            <person name="Nagy L.G."/>
            <person name="Floudas D."/>
            <person name="Copeland A."/>
            <person name="Barry K.W."/>
            <person name="Cichocki N."/>
            <person name="Veneault-Fourrey C."/>
            <person name="LaButti K."/>
            <person name="Lindquist E.A."/>
            <person name="Lipzen A."/>
            <person name="Lundell T."/>
            <person name="Morin E."/>
            <person name="Murat C."/>
            <person name="Riley R."/>
            <person name="Ohm R."/>
            <person name="Sun H."/>
            <person name="Tunlid A."/>
            <person name="Henrissat B."/>
            <person name="Grigoriev I.V."/>
            <person name="Hibbett D.S."/>
            <person name="Martin F."/>
        </authorList>
    </citation>
    <scope>NUCLEOTIDE SEQUENCE [LARGE SCALE GENOMIC DNA]</scope>
    <source>
        <strain evidence="1 2">Koide BX008</strain>
    </source>
</reference>
<gene>
    <name evidence="1" type="ORF">M378DRAFT_155037</name>
</gene>
<organism evidence="1 2">
    <name type="scientific">Amanita muscaria (strain Koide BX008)</name>
    <dbReference type="NCBI Taxonomy" id="946122"/>
    <lineage>
        <taxon>Eukaryota</taxon>
        <taxon>Fungi</taxon>
        <taxon>Dikarya</taxon>
        <taxon>Basidiomycota</taxon>
        <taxon>Agaricomycotina</taxon>
        <taxon>Agaricomycetes</taxon>
        <taxon>Agaricomycetidae</taxon>
        <taxon>Agaricales</taxon>
        <taxon>Pluteineae</taxon>
        <taxon>Amanitaceae</taxon>
        <taxon>Amanita</taxon>
    </lineage>
</organism>
<accession>A0A0C2XQI9</accession>
<protein>
    <submittedName>
        <fullName evidence="1">Uncharacterized protein</fullName>
    </submittedName>
</protein>
<dbReference type="HOGENOM" id="CLU_2637543_0_0_1"/>
<dbReference type="InParanoid" id="A0A0C2XQI9"/>
<dbReference type="EMBL" id="KN818222">
    <property type="protein sequence ID" value="KIL71468.1"/>
    <property type="molecule type" value="Genomic_DNA"/>
</dbReference>
<name>A0A0C2XQI9_AMAMK</name>
<evidence type="ECO:0000313" key="1">
    <source>
        <dbReference type="EMBL" id="KIL71468.1"/>
    </source>
</evidence>
<dbReference type="AlphaFoldDB" id="A0A0C2XQI9"/>
<sequence>MALYTGVWRSNSILECAWDECRHNCLQSLYAIQHRLIPLFLSSEGLLPIMTIVTNVEGHHPCLLDFAQQAWNLIERP</sequence>